<dbReference type="KEGG" id="ttf:THTE_3463"/>
<dbReference type="EMBL" id="CP018477">
    <property type="protein sequence ID" value="ASV76065.1"/>
    <property type="molecule type" value="Genomic_DNA"/>
</dbReference>
<dbReference type="AlphaFoldDB" id="A0A286RJC3"/>
<dbReference type="RefSeq" id="WP_095415937.1">
    <property type="nucleotide sequence ID" value="NZ_CP018477.1"/>
</dbReference>
<keyword evidence="2" id="KW-1185">Reference proteome</keyword>
<organism evidence="1 2">
    <name type="scientific">Thermogutta terrifontis</name>
    <dbReference type="NCBI Taxonomy" id="1331910"/>
    <lineage>
        <taxon>Bacteria</taxon>
        <taxon>Pseudomonadati</taxon>
        <taxon>Planctomycetota</taxon>
        <taxon>Planctomycetia</taxon>
        <taxon>Pirellulales</taxon>
        <taxon>Thermoguttaceae</taxon>
        <taxon>Thermogutta</taxon>
    </lineage>
</organism>
<gene>
    <name evidence="1" type="ORF">THTE_3463</name>
</gene>
<reference evidence="1 2" key="1">
    <citation type="journal article" name="Front. Microbiol.">
        <title>Sugar Metabolism of the First Thermophilic Planctomycete Thermogutta terrifontis: Comparative Genomic and Transcriptomic Approaches.</title>
        <authorList>
            <person name="Elcheninov A.G."/>
            <person name="Menzel P."/>
            <person name="Gudbergsdottir S.R."/>
            <person name="Slesarev A.I."/>
            <person name="Kadnikov V.V."/>
            <person name="Krogh A."/>
            <person name="Bonch-Osmolovskaya E.A."/>
            <person name="Peng X."/>
            <person name="Kublanov I.V."/>
        </authorList>
    </citation>
    <scope>NUCLEOTIDE SEQUENCE [LARGE SCALE GENOMIC DNA]</scope>
    <source>
        <strain evidence="1 2">R1</strain>
    </source>
</reference>
<proteinExistence type="predicted"/>
<protein>
    <submittedName>
        <fullName evidence="1">Uncharacterized protein</fullName>
    </submittedName>
</protein>
<dbReference type="Proteomes" id="UP000215086">
    <property type="component" value="Chromosome"/>
</dbReference>
<evidence type="ECO:0000313" key="2">
    <source>
        <dbReference type="Proteomes" id="UP000215086"/>
    </source>
</evidence>
<name>A0A286RJC3_9BACT</name>
<sequence>MAEYDYTLEFFPGITRETLDRFMDDLLEELESQGIIAGGGYNTTCANLAMTCESQSTRVAETIRRTIMAVNDRYHCVSQWREGVVDDD</sequence>
<accession>A0A286RJC3</accession>
<evidence type="ECO:0000313" key="1">
    <source>
        <dbReference type="EMBL" id="ASV76065.1"/>
    </source>
</evidence>